<sequence length="138" mass="15629">MIASAKWHVYKTAEDTQVPTKKLEFGPGTNSEACTLFFGGMMQKKKKIMGTRPYLYLHMLHTDPEYQGRGAGGALLEWGKDKADELGLPIYLESSTKGHKFYRKHGFKDIEVLEIDFTPYGGSVHRQPLMMREVSGSR</sequence>
<dbReference type="EMBL" id="JAPHNI010001364">
    <property type="protein sequence ID" value="KAJ8105806.1"/>
    <property type="molecule type" value="Genomic_DNA"/>
</dbReference>
<keyword evidence="2" id="KW-1185">Reference proteome</keyword>
<evidence type="ECO:0000313" key="2">
    <source>
        <dbReference type="Proteomes" id="UP001153331"/>
    </source>
</evidence>
<comment type="caution">
    <text evidence="1">The sequence shown here is derived from an EMBL/GenBank/DDBJ whole genome shotgun (WGS) entry which is preliminary data.</text>
</comment>
<organism evidence="1 2">
    <name type="scientific">Boeremia exigua</name>
    <dbReference type="NCBI Taxonomy" id="749465"/>
    <lineage>
        <taxon>Eukaryota</taxon>
        <taxon>Fungi</taxon>
        <taxon>Dikarya</taxon>
        <taxon>Ascomycota</taxon>
        <taxon>Pezizomycotina</taxon>
        <taxon>Dothideomycetes</taxon>
        <taxon>Pleosporomycetidae</taxon>
        <taxon>Pleosporales</taxon>
        <taxon>Pleosporineae</taxon>
        <taxon>Didymellaceae</taxon>
        <taxon>Boeremia</taxon>
    </lineage>
</organism>
<gene>
    <name evidence="1" type="ORF">OPT61_g9958</name>
</gene>
<evidence type="ECO:0000313" key="1">
    <source>
        <dbReference type="EMBL" id="KAJ8105806.1"/>
    </source>
</evidence>
<reference evidence="1" key="1">
    <citation type="submission" date="2022-11" db="EMBL/GenBank/DDBJ databases">
        <title>Genome Sequence of Boeremia exigua.</title>
        <authorList>
            <person name="Buettner E."/>
        </authorList>
    </citation>
    <scope>NUCLEOTIDE SEQUENCE</scope>
    <source>
        <strain evidence="1">CU02</strain>
    </source>
</reference>
<name>A0ACC2HS70_9PLEO</name>
<proteinExistence type="predicted"/>
<protein>
    <submittedName>
        <fullName evidence="1">Uncharacterized protein</fullName>
    </submittedName>
</protein>
<accession>A0ACC2HS70</accession>
<dbReference type="Proteomes" id="UP001153331">
    <property type="component" value="Unassembled WGS sequence"/>
</dbReference>